<dbReference type="Proteomes" id="UP000261208">
    <property type="component" value="Unassembled WGS sequence"/>
</dbReference>
<evidence type="ECO:0000313" key="11">
    <source>
        <dbReference type="Proteomes" id="UP000260664"/>
    </source>
</evidence>
<sequence>MKKRIVSVLLVMALLVPTVTACHDSSKDNQATKDVEATGYNPEEAAKKFDFGELSEEDKNYTIEMGYFNCDHMVGAIIGEKAGIYKALGLNVNVTKSGETLKALTSGAMDVGYTGIEGAIRAVNQGAPFSMAAANHMGGSRYLVVSNDITEPSQLVGKTISMTAEPEIDPEFLTWSKKLGIPADASSYNIVDMGSQDAMFALKAGQIDAFTCCDPYASIAEFEGFGHILGIGWGAANVDSDATADTWGLCCIYAMSNDFKEKHPELARRLVYAHEMAIEYMYTHPYNAAMMFADGFDVDPYVALRTIYMKTVAEGRTITWHFSEKNIENFENYYTQYPQIPEEEIPRVSDVSKFMTTDISKDAGVDDFDEFIKKNVDDKFPLGMKFEDWYNEAKKIDDISDDEAVDISKTATSYLNKDLKDRQSYE</sequence>
<dbReference type="EMBL" id="QSOI01000001">
    <property type="protein sequence ID" value="RGI86678.1"/>
    <property type="molecule type" value="Genomic_DNA"/>
</dbReference>
<dbReference type="PANTHER" id="PTHR30024:SF47">
    <property type="entry name" value="TAURINE-BINDING PERIPLASMIC PROTEIN"/>
    <property type="match status" value="1"/>
</dbReference>
<dbReference type="NCBIfam" id="NF040735">
    <property type="entry name" value="SBP_SaoX"/>
    <property type="match status" value="1"/>
</dbReference>
<dbReference type="SUPFAM" id="SSF53850">
    <property type="entry name" value="Periplasmic binding protein-like II"/>
    <property type="match status" value="1"/>
</dbReference>
<feature type="domain" description="SsuA/THI5-like" evidence="5">
    <location>
        <begin position="74"/>
        <end position="288"/>
    </location>
</feature>
<comment type="similarity">
    <text evidence="2">Belongs to the bacterial solute-binding protein SsuA/TauA family.</text>
</comment>
<comment type="subcellular location">
    <subcellularLocation>
        <location evidence="1">Periplasm</location>
    </subcellularLocation>
</comment>
<dbReference type="Gene3D" id="3.40.190.10">
    <property type="entry name" value="Periplasmic binding protein-like II"/>
    <property type="match status" value="2"/>
</dbReference>
<evidence type="ECO:0000313" key="15">
    <source>
        <dbReference type="Proteomes" id="UP000285666"/>
    </source>
</evidence>
<dbReference type="PANTHER" id="PTHR30024">
    <property type="entry name" value="ALIPHATIC SULFONATES-BINDING PROTEIN-RELATED"/>
    <property type="match status" value="1"/>
</dbReference>
<dbReference type="GO" id="GO:0042597">
    <property type="term" value="C:periplasmic space"/>
    <property type="evidence" value="ECO:0007669"/>
    <property type="project" value="UniProtKB-SubCell"/>
</dbReference>
<dbReference type="EMBL" id="QSAJ01000001">
    <property type="protein sequence ID" value="RGW55977.1"/>
    <property type="molecule type" value="Genomic_DNA"/>
</dbReference>
<proteinExistence type="inferred from homology"/>
<dbReference type="Proteomes" id="UP000284883">
    <property type="component" value="Unassembled WGS sequence"/>
</dbReference>
<evidence type="ECO:0000313" key="6">
    <source>
        <dbReference type="EMBL" id="RGI86678.1"/>
    </source>
</evidence>
<keyword evidence="3 4" id="KW-0732">Signal</keyword>
<evidence type="ECO:0000313" key="10">
    <source>
        <dbReference type="EMBL" id="RHF79939.1"/>
    </source>
</evidence>
<dbReference type="EMBL" id="QRHN01000003">
    <property type="protein sequence ID" value="RHF79939.1"/>
    <property type="molecule type" value="Genomic_DNA"/>
</dbReference>
<evidence type="ECO:0000256" key="3">
    <source>
        <dbReference type="ARBA" id="ARBA00022729"/>
    </source>
</evidence>
<dbReference type="Pfam" id="PF09084">
    <property type="entry name" value="NMT1"/>
    <property type="match status" value="1"/>
</dbReference>
<dbReference type="InterPro" id="IPR015168">
    <property type="entry name" value="SsuA/THI5"/>
</dbReference>
<dbReference type="Proteomes" id="UP000266376">
    <property type="component" value="Unassembled WGS sequence"/>
</dbReference>
<accession>A0A3E4MIN1</accession>
<evidence type="ECO:0000256" key="2">
    <source>
        <dbReference type="ARBA" id="ARBA00010742"/>
    </source>
</evidence>
<dbReference type="AlphaFoldDB" id="A0A3E4MIN1"/>
<reference evidence="11 12" key="1">
    <citation type="submission" date="2018-08" db="EMBL/GenBank/DDBJ databases">
        <title>A genome reference for cultivated species of the human gut microbiota.</title>
        <authorList>
            <person name="Zou Y."/>
            <person name="Xue W."/>
            <person name="Luo G."/>
        </authorList>
    </citation>
    <scope>NUCLEOTIDE SEQUENCE [LARGE SCALE GENOMIC DNA]</scope>
    <source>
        <strain evidence="8 13">AF12-11</strain>
        <strain evidence="10 15">AM23-7AC</strain>
        <strain evidence="9 14">AM40-15AC</strain>
        <strain evidence="7 12">TF11-11</strain>
        <strain evidence="6 11">TM09-19AC</strain>
    </source>
</reference>
<evidence type="ECO:0000256" key="4">
    <source>
        <dbReference type="SAM" id="SignalP"/>
    </source>
</evidence>
<evidence type="ECO:0000259" key="5">
    <source>
        <dbReference type="Pfam" id="PF09084"/>
    </source>
</evidence>
<organism evidence="7 12">
    <name type="scientific">Dorea formicigenerans</name>
    <dbReference type="NCBI Taxonomy" id="39486"/>
    <lineage>
        <taxon>Bacteria</taxon>
        <taxon>Bacillati</taxon>
        <taxon>Bacillota</taxon>
        <taxon>Clostridia</taxon>
        <taxon>Lachnospirales</taxon>
        <taxon>Lachnospiraceae</taxon>
        <taxon>Dorea</taxon>
    </lineage>
</organism>
<dbReference type="PROSITE" id="PS51257">
    <property type="entry name" value="PROKAR_LIPOPROTEIN"/>
    <property type="match status" value="1"/>
</dbReference>
<name>A0A3E4MIN1_9FIRM</name>
<evidence type="ECO:0000313" key="7">
    <source>
        <dbReference type="EMBL" id="RGK49336.1"/>
    </source>
</evidence>
<evidence type="ECO:0000313" key="12">
    <source>
        <dbReference type="Proteomes" id="UP000261208"/>
    </source>
</evidence>
<dbReference type="EMBL" id="QSQQ01000004">
    <property type="protein sequence ID" value="RGK49336.1"/>
    <property type="molecule type" value="Genomic_DNA"/>
</dbReference>
<gene>
    <name evidence="10" type="ORF">DW658_03860</name>
    <name evidence="9" type="ORF">DW885_06465</name>
    <name evidence="8" type="ORF">DWV67_00745</name>
    <name evidence="7" type="ORF">DXD10_04120</name>
    <name evidence="6" type="ORF">DXD84_00500</name>
</gene>
<comment type="caution">
    <text evidence="7">The sequence shown here is derived from an EMBL/GenBank/DDBJ whole genome shotgun (WGS) entry which is preliminary data.</text>
</comment>
<evidence type="ECO:0000313" key="14">
    <source>
        <dbReference type="Proteomes" id="UP000284883"/>
    </source>
</evidence>
<feature type="signal peptide" evidence="4">
    <location>
        <begin position="1"/>
        <end position="21"/>
    </location>
</feature>
<evidence type="ECO:0000313" key="8">
    <source>
        <dbReference type="EMBL" id="RGW55977.1"/>
    </source>
</evidence>
<feature type="chain" id="PRO_5038303329" description="SsuA/THI5-like domain-containing protein" evidence="4">
    <location>
        <begin position="22"/>
        <end position="426"/>
    </location>
</feature>
<dbReference type="EMBL" id="QSGQ01000003">
    <property type="protein sequence ID" value="RHB40707.1"/>
    <property type="molecule type" value="Genomic_DNA"/>
</dbReference>
<protein>
    <recommendedName>
        <fullName evidence="5">SsuA/THI5-like domain-containing protein</fullName>
    </recommendedName>
</protein>
<dbReference type="Proteomes" id="UP000285666">
    <property type="component" value="Unassembled WGS sequence"/>
</dbReference>
<evidence type="ECO:0000313" key="9">
    <source>
        <dbReference type="EMBL" id="RHB40707.1"/>
    </source>
</evidence>
<dbReference type="RefSeq" id="WP_117494035.1">
    <property type="nucleotide sequence ID" value="NZ_JAQDGW010000003.1"/>
</dbReference>
<evidence type="ECO:0000256" key="1">
    <source>
        <dbReference type="ARBA" id="ARBA00004418"/>
    </source>
</evidence>
<dbReference type="Proteomes" id="UP000260664">
    <property type="component" value="Unassembled WGS sequence"/>
</dbReference>
<evidence type="ECO:0000313" key="13">
    <source>
        <dbReference type="Proteomes" id="UP000266376"/>
    </source>
</evidence>